<keyword evidence="1" id="KW-0732">Signal</keyword>
<feature type="chain" id="PRO_5043553823" description="Secreted protein" evidence="1">
    <location>
        <begin position="17"/>
        <end position="79"/>
    </location>
</feature>
<reference evidence="2" key="1">
    <citation type="submission" date="2020-06" db="EMBL/GenBank/DDBJ databases">
        <authorList>
            <person name="Li T."/>
            <person name="Hu X."/>
            <person name="Zhang T."/>
            <person name="Song X."/>
            <person name="Zhang H."/>
            <person name="Dai N."/>
            <person name="Sheng W."/>
            <person name="Hou X."/>
            <person name="Wei L."/>
        </authorList>
    </citation>
    <scope>NUCLEOTIDE SEQUENCE</scope>
    <source>
        <strain evidence="2">G02</strain>
        <tissue evidence="2">Leaf</tissue>
    </source>
</reference>
<evidence type="ECO:0008006" key="3">
    <source>
        <dbReference type="Google" id="ProtNLM"/>
    </source>
</evidence>
<feature type="signal peptide" evidence="1">
    <location>
        <begin position="1"/>
        <end position="16"/>
    </location>
</feature>
<organism evidence="2">
    <name type="scientific">Sesamum radiatum</name>
    <name type="common">Black benniseed</name>
    <dbReference type="NCBI Taxonomy" id="300843"/>
    <lineage>
        <taxon>Eukaryota</taxon>
        <taxon>Viridiplantae</taxon>
        <taxon>Streptophyta</taxon>
        <taxon>Embryophyta</taxon>
        <taxon>Tracheophyta</taxon>
        <taxon>Spermatophyta</taxon>
        <taxon>Magnoliopsida</taxon>
        <taxon>eudicotyledons</taxon>
        <taxon>Gunneridae</taxon>
        <taxon>Pentapetalae</taxon>
        <taxon>asterids</taxon>
        <taxon>lamiids</taxon>
        <taxon>Lamiales</taxon>
        <taxon>Pedaliaceae</taxon>
        <taxon>Sesamum</taxon>
    </lineage>
</organism>
<comment type="caution">
    <text evidence="2">The sequence shown here is derived from an EMBL/GenBank/DDBJ whole genome shotgun (WGS) entry which is preliminary data.</text>
</comment>
<name>A0AAW2KTF7_SESRA</name>
<evidence type="ECO:0000313" key="2">
    <source>
        <dbReference type="EMBL" id="KAL0309325.1"/>
    </source>
</evidence>
<protein>
    <recommendedName>
        <fullName evidence="3">Secreted protein</fullName>
    </recommendedName>
</protein>
<evidence type="ECO:0000256" key="1">
    <source>
        <dbReference type="SAM" id="SignalP"/>
    </source>
</evidence>
<gene>
    <name evidence="2" type="ORF">Sradi_5874800</name>
</gene>
<reference evidence="2" key="2">
    <citation type="journal article" date="2024" name="Plant">
        <title>Genomic evolution and insights into agronomic trait innovations of Sesamum species.</title>
        <authorList>
            <person name="Miao H."/>
            <person name="Wang L."/>
            <person name="Qu L."/>
            <person name="Liu H."/>
            <person name="Sun Y."/>
            <person name="Le M."/>
            <person name="Wang Q."/>
            <person name="Wei S."/>
            <person name="Zheng Y."/>
            <person name="Lin W."/>
            <person name="Duan Y."/>
            <person name="Cao H."/>
            <person name="Xiong S."/>
            <person name="Wang X."/>
            <person name="Wei L."/>
            <person name="Li C."/>
            <person name="Ma Q."/>
            <person name="Ju M."/>
            <person name="Zhao R."/>
            <person name="Li G."/>
            <person name="Mu C."/>
            <person name="Tian Q."/>
            <person name="Mei H."/>
            <person name="Zhang T."/>
            <person name="Gao T."/>
            <person name="Zhang H."/>
        </authorList>
    </citation>
    <scope>NUCLEOTIDE SEQUENCE</scope>
    <source>
        <strain evidence="2">G02</strain>
    </source>
</reference>
<proteinExistence type="predicted"/>
<accession>A0AAW2KTF7</accession>
<sequence length="79" mass="8558">MLLLRLWLSWTVRVFGGGFLGRNSFAFGFLGRVFGGGFHGTPSPFLTVRVFGAFLDGTPSALAFLDGEGMWVLGKMVGR</sequence>
<dbReference type="AlphaFoldDB" id="A0AAW2KTF7"/>
<dbReference type="EMBL" id="JACGWJ010000027">
    <property type="protein sequence ID" value="KAL0309325.1"/>
    <property type="molecule type" value="Genomic_DNA"/>
</dbReference>